<reference evidence="2" key="1">
    <citation type="journal article" date="2015" name="Int. J. Syst. Evol. Microbiol.">
        <title>Rhizobium oryzicola sp. nov., potential plant-growth-promoting endophytic bacteria isolated from rice roots.</title>
        <authorList>
            <person name="Zhang X.X."/>
            <person name="Gao J.S."/>
            <person name="Cao Y.H."/>
            <person name="Sheirdil R.A."/>
            <person name="Wang X.C."/>
            <person name="Zhang L."/>
        </authorList>
    </citation>
    <scope>NUCLEOTIDE SEQUENCE</scope>
    <source>
        <strain evidence="2">05753</strain>
    </source>
</reference>
<comment type="caution">
    <text evidence="2">The sequence shown here is derived from an EMBL/GenBank/DDBJ whole genome shotgun (WGS) entry which is preliminary data.</text>
</comment>
<evidence type="ECO:0000313" key="3">
    <source>
        <dbReference type="Proteomes" id="UP001169006"/>
    </source>
</evidence>
<sequence>MSRDVTPKPMVEANRITKMLDLVFGEDRFDRHPVDVEKLAVEYSRQIAPHSPIHKVVGQDLPGCVGALVYSDTAPRQWGILYDREQPETRRAFTVAHEFGHYVLHRGLVEQDERFDGGIYCDENSVDRRAGEGIEKEADQFAAALLMPFHDFRRQISSKEQPSLERLGEVARRYGVSLTAAILRWLEYTESRSMLILSNEGFALWAKSSEPALKSGRYIRTKNDMFELPQLSATVRQDFDLSIGAKHPAGVWFNEAATEFCFRSDRYDQEITLLHFKNLGPRFQSEEMVEDVFDRFNPR</sequence>
<dbReference type="Gene3D" id="1.10.10.2910">
    <property type="match status" value="1"/>
</dbReference>
<keyword evidence="3" id="KW-1185">Reference proteome</keyword>
<gene>
    <name evidence="2" type="ORF">Q2T52_10215</name>
</gene>
<dbReference type="EMBL" id="JAUKWQ010000002">
    <property type="protein sequence ID" value="MDO1582475.1"/>
    <property type="molecule type" value="Genomic_DNA"/>
</dbReference>
<name>A0ABT8SVK4_9HYPH</name>
<dbReference type="InterPro" id="IPR052345">
    <property type="entry name" value="Rad_response_metalloprotease"/>
</dbReference>
<dbReference type="Pfam" id="PF06114">
    <property type="entry name" value="Peptidase_M78"/>
    <property type="match status" value="1"/>
</dbReference>
<protein>
    <submittedName>
        <fullName evidence="2">ImmA/IrrE family metallo-endopeptidase</fullName>
    </submittedName>
</protein>
<feature type="domain" description="IrrE N-terminal-like" evidence="1">
    <location>
        <begin position="72"/>
        <end position="185"/>
    </location>
</feature>
<accession>A0ABT8SVK4</accession>
<dbReference type="RefSeq" id="WP_302076617.1">
    <property type="nucleotide sequence ID" value="NZ_JAUKWQ010000002.1"/>
</dbReference>
<dbReference type="InterPro" id="IPR010359">
    <property type="entry name" value="IrrE_HExxH"/>
</dbReference>
<evidence type="ECO:0000259" key="1">
    <source>
        <dbReference type="Pfam" id="PF06114"/>
    </source>
</evidence>
<dbReference type="PANTHER" id="PTHR43236:SF2">
    <property type="entry name" value="BLL0069 PROTEIN"/>
    <property type="match status" value="1"/>
</dbReference>
<organism evidence="2 3">
    <name type="scientific">Rhizobium oryzicola</name>
    <dbReference type="NCBI Taxonomy" id="1232668"/>
    <lineage>
        <taxon>Bacteria</taxon>
        <taxon>Pseudomonadati</taxon>
        <taxon>Pseudomonadota</taxon>
        <taxon>Alphaproteobacteria</taxon>
        <taxon>Hyphomicrobiales</taxon>
        <taxon>Rhizobiaceae</taxon>
        <taxon>Rhizobium/Agrobacterium group</taxon>
        <taxon>Rhizobium</taxon>
    </lineage>
</organism>
<reference evidence="2" key="2">
    <citation type="submission" date="2023-07" db="EMBL/GenBank/DDBJ databases">
        <authorList>
            <person name="Sun H."/>
        </authorList>
    </citation>
    <scope>NUCLEOTIDE SEQUENCE</scope>
    <source>
        <strain evidence="2">05753</strain>
    </source>
</reference>
<dbReference type="PANTHER" id="PTHR43236">
    <property type="entry name" value="ANTITOXIN HIGA1"/>
    <property type="match status" value="1"/>
</dbReference>
<dbReference type="Proteomes" id="UP001169006">
    <property type="component" value="Unassembled WGS sequence"/>
</dbReference>
<evidence type="ECO:0000313" key="2">
    <source>
        <dbReference type="EMBL" id="MDO1582475.1"/>
    </source>
</evidence>
<proteinExistence type="predicted"/>